<sequence length="107" mass="12187">LNVDLLLGKFTLVSSSERSGEVNADRLGCTDPVFNYRIFNCDLSNALILILHKIKNVLQSKVAYITHKWLFLAVLVNVLWNISVRTNKRNTIRYMQGTRNLVGPMPL</sequence>
<reference evidence="1" key="1">
    <citation type="submission" date="2021-06" db="EMBL/GenBank/DDBJ databases">
        <authorList>
            <person name="Kallberg Y."/>
            <person name="Tangrot J."/>
            <person name="Rosling A."/>
        </authorList>
    </citation>
    <scope>NUCLEOTIDE SEQUENCE</scope>
    <source>
        <strain evidence="1">IL203A</strain>
    </source>
</reference>
<evidence type="ECO:0000313" key="1">
    <source>
        <dbReference type="EMBL" id="CAG8618808.1"/>
    </source>
</evidence>
<dbReference type="EMBL" id="CAJVPU010011913">
    <property type="protein sequence ID" value="CAG8618808.1"/>
    <property type="molecule type" value="Genomic_DNA"/>
</dbReference>
<evidence type="ECO:0000313" key="2">
    <source>
        <dbReference type="Proteomes" id="UP000789702"/>
    </source>
</evidence>
<gene>
    <name evidence="1" type="ORF">DHETER_LOCUS7930</name>
</gene>
<comment type="caution">
    <text evidence="1">The sequence shown here is derived from an EMBL/GenBank/DDBJ whole genome shotgun (WGS) entry which is preliminary data.</text>
</comment>
<name>A0ACA9MZ84_9GLOM</name>
<accession>A0ACA9MZ84</accession>
<dbReference type="Proteomes" id="UP000789702">
    <property type="component" value="Unassembled WGS sequence"/>
</dbReference>
<protein>
    <submittedName>
        <fullName evidence="1">17305_t:CDS:1</fullName>
    </submittedName>
</protein>
<organism evidence="1 2">
    <name type="scientific">Dentiscutata heterogama</name>
    <dbReference type="NCBI Taxonomy" id="1316150"/>
    <lineage>
        <taxon>Eukaryota</taxon>
        <taxon>Fungi</taxon>
        <taxon>Fungi incertae sedis</taxon>
        <taxon>Mucoromycota</taxon>
        <taxon>Glomeromycotina</taxon>
        <taxon>Glomeromycetes</taxon>
        <taxon>Diversisporales</taxon>
        <taxon>Gigasporaceae</taxon>
        <taxon>Dentiscutata</taxon>
    </lineage>
</organism>
<proteinExistence type="predicted"/>
<feature type="non-terminal residue" evidence="1">
    <location>
        <position position="1"/>
    </location>
</feature>
<keyword evidence="2" id="KW-1185">Reference proteome</keyword>